<dbReference type="Proteomes" id="UP000193920">
    <property type="component" value="Unassembled WGS sequence"/>
</dbReference>
<feature type="disulfide bond" evidence="3">
    <location>
        <begin position="207"/>
        <end position="221"/>
    </location>
</feature>
<reference evidence="5 6" key="1">
    <citation type="submission" date="2016-08" db="EMBL/GenBank/DDBJ databases">
        <title>A Parts List for Fungal Cellulosomes Revealed by Comparative Genomics.</title>
        <authorList>
            <consortium name="DOE Joint Genome Institute"/>
            <person name="Haitjema C.H."/>
            <person name="Gilmore S.P."/>
            <person name="Henske J.K."/>
            <person name="Solomon K.V."/>
            <person name="De Groot R."/>
            <person name="Kuo A."/>
            <person name="Mondo S.J."/>
            <person name="Salamov A.A."/>
            <person name="Labutti K."/>
            <person name="Zhao Z."/>
            <person name="Chiniquy J."/>
            <person name="Barry K."/>
            <person name="Brewer H.M."/>
            <person name="Purvine S.O."/>
            <person name="Wright A.T."/>
            <person name="Boxma B."/>
            <person name="Van Alen T."/>
            <person name="Hackstein J.H."/>
            <person name="Baker S.E."/>
            <person name="Grigoriev I.V."/>
            <person name="O'Malley M.A."/>
        </authorList>
    </citation>
    <scope>NUCLEOTIDE SEQUENCE [LARGE SCALE GENOMIC DNA]</scope>
    <source>
        <strain evidence="5 6">G1</strain>
    </source>
</reference>
<dbReference type="SMART" id="SM00270">
    <property type="entry name" value="ChtBD1"/>
    <property type="match status" value="7"/>
</dbReference>
<evidence type="ECO:0000259" key="4">
    <source>
        <dbReference type="PROSITE" id="PS50941"/>
    </source>
</evidence>
<feature type="domain" description="Chitin-binding type-1" evidence="4">
    <location>
        <begin position="312"/>
        <end position="356"/>
    </location>
</feature>
<dbReference type="PANTHER" id="PTHR47849">
    <property type="entry name" value="CHITIN-BINDING LECTIN 1"/>
    <property type="match status" value="1"/>
</dbReference>
<dbReference type="AlphaFoldDB" id="A0A1Y2D4N8"/>
<feature type="disulfide bond" evidence="3">
    <location>
        <begin position="34"/>
        <end position="46"/>
    </location>
</feature>
<comment type="caution">
    <text evidence="3">Lacks conserved residue(s) required for the propagation of feature annotation.</text>
</comment>
<dbReference type="STRING" id="1754190.A0A1Y2D4N8"/>
<dbReference type="InterPro" id="IPR001002">
    <property type="entry name" value="Chitin-bd_1"/>
</dbReference>
<feature type="domain" description="Chitin-binding type-1" evidence="4">
    <location>
        <begin position="145"/>
        <end position="189"/>
    </location>
</feature>
<feature type="disulfide bond" evidence="3">
    <location>
        <begin position="380"/>
        <end position="392"/>
    </location>
</feature>
<dbReference type="GO" id="GO:0008061">
    <property type="term" value="F:chitin binding"/>
    <property type="evidence" value="ECO:0007669"/>
    <property type="project" value="UniProtKB-UniRule"/>
</dbReference>
<evidence type="ECO:0000313" key="6">
    <source>
        <dbReference type="Proteomes" id="UP000193920"/>
    </source>
</evidence>
<gene>
    <name evidence="5" type="ORF">LY90DRAFT_456122</name>
</gene>
<keyword evidence="2 3" id="KW-1015">Disulfide bond</keyword>
<keyword evidence="1 3" id="KW-0147">Chitin-binding</keyword>
<dbReference type="InterPro" id="IPR036861">
    <property type="entry name" value="Endochitinase-like_sf"/>
</dbReference>
<organism evidence="5 6">
    <name type="scientific">Neocallimastix californiae</name>
    <dbReference type="NCBI Taxonomy" id="1754190"/>
    <lineage>
        <taxon>Eukaryota</taxon>
        <taxon>Fungi</taxon>
        <taxon>Fungi incertae sedis</taxon>
        <taxon>Chytridiomycota</taxon>
        <taxon>Chytridiomycota incertae sedis</taxon>
        <taxon>Neocallimastigomycetes</taxon>
        <taxon>Neocallimastigales</taxon>
        <taxon>Neocallimastigaceae</taxon>
        <taxon>Neocallimastix</taxon>
    </lineage>
</organism>
<feature type="disulfide bond" evidence="3">
    <location>
        <begin position="39"/>
        <end position="53"/>
    </location>
</feature>
<feature type="domain" description="Chitin-binding type-1" evidence="4">
    <location>
        <begin position="251"/>
        <end position="295"/>
    </location>
</feature>
<feature type="domain" description="Chitin-binding type-1" evidence="4">
    <location>
        <begin position="24"/>
        <end position="68"/>
    </location>
</feature>
<feature type="disulfide bond" evidence="3">
    <location>
        <begin position="160"/>
        <end position="174"/>
    </location>
</feature>
<proteinExistence type="predicted"/>
<protein>
    <recommendedName>
        <fullName evidence="4">Chitin-binding type-1 domain-containing protein</fullName>
    </recommendedName>
</protein>
<feature type="disulfide bond" evidence="3">
    <location>
        <begin position="155"/>
        <end position="167"/>
    </location>
</feature>
<dbReference type="EMBL" id="MCOG01000087">
    <property type="protein sequence ID" value="ORY54242.1"/>
    <property type="molecule type" value="Genomic_DNA"/>
</dbReference>
<accession>A0A1Y2D4N8</accession>
<dbReference type="Gene3D" id="3.30.60.10">
    <property type="entry name" value="Endochitinase-like"/>
    <property type="match status" value="7"/>
</dbReference>
<feature type="disulfide bond" evidence="3">
    <location>
        <begin position="91"/>
        <end position="103"/>
    </location>
</feature>
<name>A0A1Y2D4N8_9FUNG</name>
<feature type="disulfide bond" evidence="3">
    <location>
        <begin position="96"/>
        <end position="110"/>
    </location>
</feature>
<sequence length="411" mass="43614">MSCFDDEEVKILRTCSISEIVNTNGKCGKNDGRCPDGECCSKYGYCGTGFRHCSVEEGCQSEFGHCAGEKSSKPTDKVSTNGKCGKDEGRCPDGECCSKYGYCGTGFRHCSVEEGCKSEFGKCSGSKSDESVESVESATEGVSTNGKCGGRDGRCPADECCSKFGYCGKTDKHCLVEEGCQSEFGKCIGKKSTNETCQATDANGKCCCSKYGYCGTGFRHCSLEEGCQSEFGQCSDRKSGNPTDTDKISTNGKCGKEDGRCPNGQCCSKYGYCGSSFRHCSLEEGCQSEFGHCVTNEVTDASSPTTIIISTNGKCGKEDGKCPNDGCCSKFGYCGTTDKHCSLKEGCQSEFGRCNEKEAAVETTNKISTNGKCGKEDGKCPDGQCCSKYGFCGNTSEHCGNGCQSEFGKCN</sequence>
<evidence type="ECO:0000256" key="2">
    <source>
        <dbReference type="ARBA" id="ARBA00023157"/>
    </source>
</evidence>
<feature type="domain" description="Chitin-binding type-1" evidence="4">
    <location>
        <begin position="194"/>
        <end position="236"/>
    </location>
</feature>
<evidence type="ECO:0000313" key="5">
    <source>
        <dbReference type="EMBL" id="ORY54242.1"/>
    </source>
</evidence>
<keyword evidence="6" id="KW-1185">Reference proteome</keyword>
<feature type="disulfide bond" evidence="3">
    <location>
        <begin position="322"/>
        <end position="334"/>
    </location>
</feature>
<feature type="disulfide bond" evidence="3">
    <location>
        <begin position="385"/>
        <end position="399"/>
    </location>
</feature>
<feature type="disulfide bond" evidence="3">
    <location>
        <begin position="266"/>
        <end position="280"/>
    </location>
</feature>
<evidence type="ECO:0000256" key="3">
    <source>
        <dbReference type="PROSITE-ProRule" id="PRU00261"/>
    </source>
</evidence>
<feature type="disulfide bond" evidence="3">
    <location>
        <begin position="261"/>
        <end position="273"/>
    </location>
</feature>
<feature type="domain" description="Chitin-binding type-1" evidence="4">
    <location>
        <begin position="370"/>
        <end position="411"/>
    </location>
</feature>
<dbReference type="SUPFAM" id="SSF57016">
    <property type="entry name" value="Plant lectins/antimicrobial peptides"/>
    <property type="match status" value="7"/>
</dbReference>
<dbReference type="PROSITE" id="PS50941">
    <property type="entry name" value="CHIT_BIND_I_2"/>
    <property type="match status" value="7"/>
</dbReference>
<dbReference type="OrthoDB" id="1193027at2759"/>
<comment type="caution">
    <text evidence="5">The sequence shown here is derived from an EMBL/GenBank/DDBJ whole genome shotgun (WGS) entry which is preliminary data.</text>
</comment>
<dbReference type="Pfam" id="PF00187">
    <property type="entry name" value="Chitin_bind_1"/>
    <property type="match status" value="6"/>
</dbReference>
<evidence type="ECO:0000256" key="1">
    <source>
        <dbReference type="ARBA" id="ARBA00022669"/>
    </source>
</evidence>
<feature type="disulfide bond" evidence="3">
    <location>
        <begin position="327"/>
        <end position="341"/>
    </location>
</feature>
<feature type="domain" description="Chitin-binding type-1" evidence="4">
    <location>
        <begin position="81"/>
        <end position="125"/>
    </location>
</feature>